<evidence type="ECO:0000313" key="1">
    <source>
        <dbReference type="EMBL" id="QNN67418.1"/>
    </source>
</evidence>
<keyword evidence="2" id="KW-1185">Reference proteome</keyword>
<sequence>MALGIWPTLDPALVEPPAFLSTDPERVDETFTRCGRGRGHACVVDGDTFKLGQRKVRIIGIDAPEVQGACAEEVRLAEESTRKLQALLNQGPFEMVGRFDEMQDRYGRDLRIVRRVLPGGGYQSIADDMRASGLAHRYLGRKRSWC</sequence>
<protein>
    <submittedName>
        <fullName evidence="1">Thermonuclease family protein</fullName>
    </submittedName>
</protein>
<name>A0A7G9SHU3_9SPHN</name>
<dbReference type="EMBL" id="CP060718">
    <property type="protein sequence ID" value="QNN67418.1"/>
    <property type="molecule type" value="Genomic_DNA"/>
</dbReference>
<dbReference type="Gene3D" id="2.40.50.90">
    <property type="match status" value="1"/>
</dbReference>
<dbReference type="Proteomes" id="UP000515971">
    <property type="component" value="Chromosome"/>
</dbReference>
<dbReference type="InterPro" id="IPR035437">
    <property type="entry name" value="SNase_OB-fold_sf"/>
</dbReference>
<dbReference type="KEGG" id="slut:H9L13_00095"/>
<gene>
    <name evidence="1" type="ORF">H9L13_00095</name>
</gene>
<organism evidence="1 2">
    <name type="scientific">Sphingomonas lutea</name>
    <dbReference type="NCBI Taxonomy" id="1045317"/>
    <lineage>
        <taxon>Bacteria</taxon>
        <taxon>Pseudomonadati</taxon>
        <taxon>Pseudomonadota</taxon>
        <taxon>Alphaproteobacteria</taxon>
        <taxon>Sphingomonadales</taxon>
        <taxon>Sphingomonadaceae</taxon>
        <taxon>Sphingomonas</taxon>
    </lineage>
</organism>
<evidence type="ECO:0000313" key="2">
    <source>
        <dbReference type="Proteomes" id="UP000515971"/>
    </source>
</evidence>
<proteinExistence type="predicted"/>
<reference evidence="1 2" key="1">
    <citation type="submission" date="2020-08" db="EMBL/GenBank/DDBJ databases">
        <title>Genome sequence of Sphingomonas lutea KCTC 23642T.</title>
        <authorList>
            <person name="Hyun D.-W."/>
            <person name="Bae J.-W."/>
        </authorList>
    </citation>
    <scope>NUCLEOTIDE SEQUENCE [LARGE SCALE GENOMIC DNA]</scope>
    <source>
        <strain evidence="1 2">KCTC 23642</strain>
    </source>
</reference>
<dbReference type="SUPFAM" id="SSF50199">
    <property type="entry name" value="Staphylococcal nuclease"/>
    <property type="match status" value="1"/>
</dbReference>
<dbReference type="RefSeq" id="WP_187538007.1">
    <property type="nucleotide sequence ID" value="NZ_BAABJT010000001.1"/>
</dbReference>
<dbReference type="AlphaFoldDB" id="A0A7G9SHU3"/>
<accession>A0A7G9SHU3</accession>